<name>A0ABQ6MWW2_9STRA</name>
<dbReference type="Proteomes" id="UP001165060">
    <property type="component" value="Unassembled WGS sequence"/>
</dbReference>
<evidence type="ECO:0000313" key="2">
    <source>
        <dbReference type="Proteomes" id="UP001165060"/>
    </source>
</evidence>
<dbReference type="EMBL" id="BRYB01000682">
    <property type="protein sequence ID" value="GMI35293.1"/>
    <property type="molecule type" value="Genomic_DNA"/>
</dbReference>
<sequence length="448" mass="48780">MLSLLASRSFPLPPPLARCAARCVSMKRPLPLVYSYLPPLLRSFPEKCNNPADFARLRQVFEAFPPGDVDDATGAGRTLSFVGWLSLHFDTATLPHPPEPPGELDFGPLLGPWAAEREVVKSLDLLYLRAYVELGEAVAEGGFAMRDDDDDVEHRGLLEHYRSLHRFARLKQSPVRPLPPGSGKGEVELHNAMLEGMNNTDNMNYEAICDSSRQASRLLGATPAGQACAVNTCVLEYLEYNELATDTTLNEAIVGLEECLGTVQGRDKWVEGAMAALYLHYHLLTEDEDPGHSQALADAAELANKALSTFPPSNSNLSQDELLLKVRLLTILGRTHLISGGVITADGLLESAVDAANACRDRPSAGGGGRPGPPGAFSLATFAYLHSTRQTLYAGWDKRGSDAERENALLGEVTGSEMWPFADEFYAFELLPLAALECVKVEYDAKLW</sequence>
<gene>
    <name evidence="1" type="ORF">TeGR_g8623</name>
</gene>
<accession>A0ABQ6MWW2</accession>
<comment type="caution">
    <text evidence="1">The sequence shown here is derived from an EMBL/GenBank/DDBJ whole genome shotgun (WGS) entry which is preliminary data.</text>
</comment>
<keyword evidence="2" id="KW-1185">Reference proteome</keyword>
<protein>
    <submittedName>
        <fullName evidence="1">Uncharacterized protein</fullName>
    </submittedName>
</protein>
<evidence type="ECO:0000313" key="1">
    <source>
        <dbReference type="EMBL" id="GMI35293.1"/>
    </source>
</evidence>
<proteinExistence type="predicted"/>
<organism evidence="1 2">
    <name type="scientific">Tetraparma gracilis</name>
    <dbReference type="NCBI Taxonomy" id="2962635"/>
    <lineage>
        <taxon>Eukaryota</taxon>
        <taxon>Sar</taxon>
        <taxon>Stramenopiles</taxon>
        <taxon>Ochrophyta</taxon>
        <taxon>Bolidophyceae</taxon>
        <taxon>Parmales</taxon>
        <taxon>Triparmaceae</taxon>
        <taxon>Tetraparma</taxon>
    </lineage>
</organism>
<reference evidence="1 2" key="1">
    <citation type="journal article" date="2023" name="Commun. Biol.">
        <title>Genome analysis of Parmales, the sister group of diatoms, reveals the evolutionary specialization of diatoms from phago-mixotrophs to photoautotrophs.</title>
        <authorList>
            <person name="Ban H."/>
            <person name="Sato S."/>
            <person name="Yoshikawa S."/>
            <person name="Yamada K."/>
            <person name="Nakamura Y."/>
            <person name="Ichinomiya M."/>
            <person name="Sato N."/>
            <person name="Blanc-Mathieu R."/>
            <person name="Endo H."/>
            <person name="Kuwata A."/>
            <person name="Ogata H."/>
        </authorList>
    </citation>
    <scope>NUCLEOTIDE SEQUENCE [LARGE SCALE GENOMIC DNA]</scope>
</reference>